<dbReference type="EMBL" id="ODYU01002299">
    <property type="protein sequence ID" value="SOQ39609.1"/>
    <property type="molecule type" value="Genomic_DNA"/>
</dbReference>
<reference evidence="1" key="1">
    <citation type="submission" date="2016-07" db="EMBL/GenBank/DDBJ databases">
        <authorList>
            <person name="Bretaudeau A."/>
        </authorList>
    </citation>
    <scope>NUCLEOTIDE SEQUENCE</scope>
    <source>
        <strain evidence="1">Rice</strain>
        <tissue evidence="1">Whole body</tissue>
    </source>
</reference>
<proteinExistence type="predicted"/>
<protein>
    <submittedName>
        <fullName evidence="1">SFRICE_000363</fullName>
    </submittedName>
</protein>
<accession>A0A2H1VFK6</accession>
<gene>
    <name evidence="1" type="ORF">SFRICE_000363</name>
</gene>
<sequence length="202" mass="22429">MLRHKWAGSTGVIPQPHRKPTCNNAYVVTSGKVSRSRTILFDVAVNNKSRVVAKYVRQNQPNSFDMSQIHVVGHVSPILPFFLMDENHPISSPVLGKARGSVRLLLTKNHPVPTPARRAGAPVVRSSGLGISPTGPHLWWSDGSLRRAQNATRRTHGSGSVRAVSYPCRTYGGRRSSRDRASSTLREYFELMQSFKSRMLLC</sequence>
<evidence type="ECO:0000313" key="1">
    <source>
        <dbReference type="EMBL" id="SOQ39609.1"/>
    </source>
</evidence>
<name>A0A2H1VFK6_SPOFR</name>
<organism evidence="1">
    <name type="scientific">Spodoptera frugiperda</name>
    <name type="common">Fall armyworm</name>
    <dbReference type="NCBI Taxonomy" id="7108"/>
    <lineage>
        <taxon>Eukaryota</taxon>
        <taxon>Metazoa</taxon>
        <taxon>Ecdysozoa</taxon>
        <taxon>Arthropoda</taxon>
        <taxon>Hexapoda</taxon>
        <taxon>Insecta</taxon>
        <taxon>Pterygota</taxon>
        <taxon>Neoptera</taxon>
        <taxon>Endopterygota</taxon>
        <taxon>Lepidoptera</taxon>
        <taxon>Glossata</taxon>
        <taxon>Ditrysia</taxon>
        <taxon>Noctuoidea</taxon>
        <taxon>Noctuidae</taxon>
        <taxon>Amphipyrinae</taxon>
        <taxon>Spodoptera</taxon>
    </lineage>
</organism>
<dbReference type="AlphaFoldDB" id="A0A2H1VFK6"/>